<sequence>MEFRTGRENGRGASVTTLESTLSSTLALNEKEREAEALFIAINEWHLRNHVVWSVPGQIFSVGVRTCELNIFVTTLISPFSLYFASGAEIPNSKAIVFILVWVPTVAITL</sequence>
<proteinExistence type="predicted"/>
<name>A0ABU6XQ91_9FABA</name>
<gene>
    <name evidence="1" type="ORF">PIB30_082879</name>
</gene>
<evidence type="ECO:0000313" key="1">
    <source>
        <dbReference type="EMBL" id="MED6200209.1"/>
    </source>
</evidence>
<accession>A0ABU6XQ91</accession>
<reference evidence="1 2" key="1">
    <citation type="journal article" date="2023" name="Plants (Basel)">
        <title>Bridging the Gap: Combining Genomics and Transcriptomics Approaches to Understand Stylosanthes scabra, an Orphan Legume from the Brazilian Caatinga.</title>
        <authorList>
            <person name="Ferreira-Neto J.R.C."/>
            <person name="da Silva M.D."/>
            <person name="Binneck E."/>
            <person name="de Melo N.F."/>
            <person name="da Silva R.H."/>
            <person name="de Melo A.L.T.M."/>
            <person name="Pandolfi V."/>
            <person name="Bustamante F.O."/>
            <person name="Brasileiro-Vidal A.C."/>
            <person name="Benko-Iseppon A.M."/>
        </authorList>
    </citation>
    <scope>NUCLEOTIDE SEQUENCE [LARGE SCALE GENOMIC DNA]</scope>
    <source>
        <tissue evidence="1">Leaves</tissue>
    </source>
</reference>
<evidence type="ECO:0000313" key="2">
    <source>
        <dbReference type="Proteomes" id="UP001341840"/>
    </source>
</evidence>
<dbReference type="EMBL" id="JASCZI010212739">
    <property type="protein sequence ID" value="MED6200209.1"/>
    <property type="molecule type" value="Genomic_DNA"/>
</dbReference>
<comment type="caution">
    <text evidence="1">The sequence shown here is derived from an EMBL/GenBank/DDBJ whole genome shotgun (WGS) entry which is preliminary data.</text>
</comment>
<protein>
    <submittedName>
        <fullName evidence="1">Uncharacterized protein</fullName>
    </submittedName>
</protein>
<organism evidence="1 2">
    <name type="scientific">Stylosanthes scabra</name>
    <dbReference type="NCBI Taxonomy" id="79078"/>
    <lineage>
        <taxon>Eukaryota</taxon>
        <taxon>Viridiplantae</taxon>
        <taxon>Streptophyta</taxon>
        <taxon>Embryophyta</taxon>
        <taxon>Tracheophyta</taxon>
        <taxon>Spermatophyta</taxon>
        <taxon>Magnoliopsida</taxon>
        <taxon>eudicotyledons</taxon>
        <taxon>Gunneridae</taxon>
        <taxon>Pentapetalae</taxon>
        <taxon>rosids</taxon>
        <taxon>fabids</taxon>
        <taxon>Fabales</taxon>
        <taxon>Fabaceae</taxon>
        <taxon>Papilionoideae</taxon>
        <taxon>50 kb inversion clade</taxon>
        <taxon>dalbergioids sensu lato</taxon>
        <taxon>Dalbergieae</taxon>
        <taxon>Pterocarpus clade</taxon>
        <taxon>Stylosanthes</taxon>
    </lineage>
</organism>
<dbReference type="Proteomes" id="UP001341840">
    <property type="component" value="Unassembled WGS sequence"/>
</dbReference>
<keyword evidence="2" id="KW-1185">Reference proteome</keyword>